<evidence type="ECO:0008006" key="4">
    <source>
        <dbReference type="Google" id="ProtNLM"/>
    </source>
</evidence>
<protein>
    <recommendedName>
        <fullName evidence="4">tRNA-specific adenosine deaminase</fullName>
    </recommendedName>
</protein>
<evidence type="ECO:0000313" key="2">
    <source>
        <dbReference type="EMBL" id="RMZ55357.1"/>
    </source>
</evidence>
<evidence type="ECO:0000256" key="1">
    <source>
        <dbReference type="SAM" id="MobiDB-lite"/>
    </source>
</evidence>
<comment type="caution">
    <text evidence="2">The sequence shown here is derived from an EMBL/GenBank/DDBJ whole genome shotgun (WGS) entry which is preliminary data.</text>
</comment>
<gene>
    <name evidence="2" type="ORF">APUTEX25_002215</name>
</gene>
<proteinExistence type="predicted"/>
<name>A0A3M7KYD4_AUXPR</name>
<sequence length="99" mass="10713">MAPSRRASPDHRRCTFEAVPPGYDSCPPLEAGLDSHYMRLALDQAHKAASKGEVPIGAVRGGVLADECQRLMVEFFRARRRGEVRGPPGAGSPVQREAS</sequence>
<dbReference type="EMBL" id="QOKY01000165">
    <property type="protein sequence ID" value="RMZ55357.1"/>
    <property type="molecule type" value="Genomic_DNA"/>
</dbReference>
<dbReference type="AlphaFoldDB" id="A0A3M7KYD4"/>
<accession>A0A3M7KYD4</accession>
<reference evidence="3" key="1">
    <citation type="journal article" date="2018" name="Algal Res.">
        <title>Characterization of plant carbon substrate utilization by Auxenochlorella protothecoides.</title>
        <authorList>
            <person name="Vogler B.W."/>
            <person name="Starkenburg S.R."/>
            <person name="Sudasinghe N."/>
            <person name="Schambach J.Y."/>
            <person name="Rollin J.A."/>
            <person name="Pattathil S."/>
            <person name="Barry A.N."/>
        </authorList>
    </citation>
    <scope>NUCLEOTIDE SEQUENCE [LARGE SCALE GENOMIC DNA]</scope>
    <source>
        <strain evidence="3">UTEX 25</strain>
    </source>
</reference>
<feature type="region of interest" description="Disordered" evidence="1">
    <location>
        <begin position="80"/>
        <end position="99"/>
    </location>
</feature>
<dbReference type="Proteomes" id="UP000279271">
    <property type="component" value="Unassembled WGS sequence"/>
</dbReference>
<organism evidence="2 3">
    <name type="scientific">Auxenochlorella protothecoides</name>
    <name type="common">Green microalga</name>
    <name type="synonym">Chlorella protothecoides</name>
    <dbReference type="NCBI Taxonomy" id="3075"/>
    <lineage>
        <taxon>Eukaryota</taxon>
        <taxon>Viridiplantae</taxon>
        <taxon>Chlorophyta</taxon>
        <taxon>core chlorophytes</taxon>
        <taxon>Trebouxiophyceae</taxon>
        <taxon>Chlorellales</taxon>
        <taxon>Chlorellaceae</taxon>
        <taxon>Auxenochlorella</taxon>
    </lineage>
</organism>
<evidence type="ECO:0000313" key="3">
    <source>
        <dbReference type="Proteomes" id="UP000279271"/>
    </source>
</evidence>